<organism evidence="6 7">
    <name type="scientific">Vanilla planifolia</name>
    <name type="common">Vanilla</name>
    <dbReference type="NCBI Taxonomy" id="51239"/>
    <lineage>
        <taxon>Eukaryota</taxon>
        <taxon>Viridiplantae</taxon>
        <taxon>Streptophyta</taxon>
        <taxon>Embryophyta</taxon>
        <taxon>Tracheophyta</taxon>
        <taxon>Spermatophyta</taxon>
        <taxon>Magnoliopsida</taxon>
        <taxon>Liliopsida</taxon>
        <taxon>Asparagales</taxon>
        <taxon>Orchidaceae</taxon>
        <taxon>Vanilloideae</taxon>
        <taxon>Vanilleae</taxon>
        <taxon>Vanilla</taxon>
    </lineage>
</organism>
<dbReference type="Proteomes" id="UP000639772">
    <property type="component" value="Chromosome 1"/>
</dbReference>
<sequence>MHKNRLQELCQRRKWPLPVYTNSRDGADHNPCFGASVTVNGATFDAPNLSKSVKEAQNMAAEVAFHSLSAIADAPISAPSSPAAIDDQSTYKSQLQEYVQKRNISILKYDSTREGSAHMLRFKARVTVDVQTFESTKHFKTLRDAEHDAAKVALMSLPMDDNHQAKPNFYKNLLQQLLQKESLPLPVYRTLHDGAFRMPIFTCTVDINGESFVGDGAKTKKQAEMNAAKVAWSLLKDRKNSFSVKATDGKVFHSQEQQKFNPLQDSNVEMEKYCFAEDISTMKQPNANPFPLSALKIGERYQAEASTSVLEHDIAFSVPSSNLNRKIQTNFSCNGKDEDAGSSNSSNTCSNVLSSAIVIESYKQPSRNLPNLCSDDVAAMSDNNNIPKSNELDNEIFSIVHTDHLERISIPKSEAMTKQEESQAAILPNNVQTAEDISVDVLNTSDTSSLLCNRVRVYPRKPDMVLPAGATLLPFSDGAWVAVSLDFYEHSG</sequence>
<keyword evidence="1" id="KW-0677">Repeat</keyword>
<protein>
    <recommendedName>
        <fullName evidence="5">DRBM domain-containing protein</fullName>
    </recommendedName>
</protein>
<dbReference type="PANTHER" id="PTHR46031:SF16">
    <property type="entry name" value="DOUBLE-STRANDED RNA-BINDING PROTEIN 4"/>
    <property type="match status" value="1"/>
</dbReference>
<gene>
    <name evidence="6" type="ORF">HPP92_001657</name>
</gene>
<name>A0A835S716_VANPL</name>
<feature type="domain" description="DRBM" evidence="5">
    <location>
        <begin position="90"/>
        <end position="159"/>
    </location>
</feature>
<evidence type="ECO:0000256" key="3">
    <source>
        <dbReference type="ARBA" id="ARBA00037597"/>
    </source>
</evidence>
<proteinExistence type="predicted"/>
<dbReference type="AlphaFoldDB" id="A0A835S716"/>
<evidence type="ECO:0000256" key="4">
    <source>
        <dbReference type="PROSITE-ProRule" id="PRU00266"/>
    </source>
</evidence>
<comment type="function">
    <text evidence="3">Binds double-stranded RNA.</text>
</comment>
<dbReference type="InterPro" id="IPR014720">
    <property type="entry name" value="dsRBD_dom"/>
</dbReference>
<dbReference type="SUPFAM" id="SSF54768">
    <property type="entry name" value="dsRNA-binding domain-like"/>
    <property type="match status" value="3"/>
</dbReference>
<keyword evidence="2 4" id="KW-0694">RNA-binding</keyword>
<dbReference type="Gene3D" id="3.30.160.20">
    <property type="match status" value="3"/>
</dbReference>
<dbReference type="OrthoDB" id="5988181at2759"/>
<feature type="domain" description="DRBM" evidence="5">
    <location>
        <begin position="1"/>
        <end position="70"/>
    </location>
</feature>
<reference evidence="6 7" key="1">
    <citation type="journal article" date="2020" name="Nat. Food">
        <title>A phased Vanilla planifolia genome enables genetic improvement of flavour and production.</title>
        <authorList>
            <person name="Hasing T."/>
            <person name="Tang H."/>
            <person name="Brym M."/>
            <person name="Khazi F."/>
            <person name="Huang T."/>
            <person name="Chambers A.H."/>
        </authorList>
    </citation>
    <scope>NUCLEOTIDE SEQUENCE [LARGE SCALE GENOMIC DNA]</scope>
    <source>
        <tissue evidence="6">Leaf</tissue>
    </source>
</reference>
<dbReference type="EMBL" id="JADCNM010000001">
    <property type="protein sequence ID" value="KAG0501585.1"/>
    <property type="molecule type" value="Genomic_DNA"/>
</dbReference>
<dbReference type="Pfam" id="PF00035">
    <property type="entry name" value="dsrm"/>
    <property type="match status" value="3"/>
</dbReference>
<dbReference type="GO" id="GO:0003723">
    <property type="term" value="F:RNA binding"/>
    <property type="evidence" value="ECO:0007669"/>
    <property type="project" value="UniProtKB-UniRule"/>
</dbReference>
<dbReference type="PROSITE" id="PS50137">
    <property type="entry name" value="DS_RBD"/>
    <property type="match status" value="3"/>
</dbReference>
<dbReference type="SMART" id="SM00358">
    <property type="entry name" value="DSRM"/>
    <property type="match status" value="3"/>
</dbReference>
<evidence type="ECO:0000256" key="2">
    <source>
        <dbReference type="ARBA" id="ARBA00022884"/>
    </source>
</evidence>
<evidence type="ECO:0000256" key="1">
    <source>
        <dbReference type="ARBA" id="ARBA00022737"/>
    </source>
</evidence>
<evidence type="ECO:0000259" key="5">
    <source>
        <dbReference type="PROSITE" id="PS50137"/>
    </source>
</evidence>
<evidence type="ECO:0000313" key="6">
    <source>
        <dbReference type="EMBL" id="KAG0501585.1"/>
    </source>
</evidence>
<evidence type="ECO:0000313" key="7">
    <source>
        <dbReference type="Proteomes" id="UP000639772"/>
    </source>
</evidence>
<comment type="caution">
    <text evidence="6">The sequence shown here is derived from an EMBL/GenBank/DDBJ whole genome shotgun (WGS) entry which is preliminary data.</text>
</comment>
<dbReference type="PANTHER" id="PTHR46031">
    <property type="match status" value="1"/>
</dbReference>
<feature type="domain" description="DRBM" evidence="5">
    <location>
        <begin position="169"/>
        <end position="237"/>
    </location>
</feature>
<accession>A0A835S716</accession>